<organism evidence="9">
    <name type="scientific">Gulosibacter sediminis</name>
    <dbReference type="NCBI Taxonomy" id="1729695"/>
    <lineage>
        <taxon>Bacteria</taxon>
        <taxon>Bacillati</taxon>
        <taxon>Actinomycetota</taxon>
        <taxon>Actinomycetes</taxon>
        <taxon>Micrococcales</taxon>
        <taxon>Microbacteriaceae</taxon>
        <taxon>Gulosibacter</taxon>
    </lineage>
</organism>
<feature type="transmembrane region" description="Helical" evidence="7">
    <location>
        <begin position="342"/>
        <end position="362"/>
    </location>
</feature>
<feature type="domain" description="ABC3 transporter permease C-terminal" evidence="8">
    <location>
        <begin position="256"/>
        <end position="371"/>
    </location>
</feature>
<feature type="transmembrane region" description="Helical" evidence="7">
    <location>
        <begin position="249"/>
        <end position="269"/>
    </location>
</feature>
<feature type="transmembrane region" description="Helical" evidence="7">
    <location>
        <begin position="743"/>
        <end position="765"/>
    </location>
</feature>
<feature type="transmembrane region" description="Helical" evidence="7">
    <location>
        <begin position="690"/>
        <end position="722"/>
    </location>
</feature>
<dbReference type="InterPro" id="IPR051447">
    <property type="entry name" value="Lipoprotein-release_system"/>
</dbReference>
<feature type="transmembrane region" description="Helical" evidence="7">
    <location>
        <begin position="474"/>
        <end position="492"/>
    </location>
</feature>
<dbReference type="Pfam" id="PF02687">
    <property type="entry name" value="FtsX"/>
    <property type="match status" value="2"/>
</dbReference>
<evidence type="ECO:0000259" key="8">
    <source>
        <dbReference type="Pfam" id="PF02687"/>
    </source>
</evidence>
<protein>
    <submittedName>
        <fullName evidence="9">FtsX-like permease family protein</fullName>
    </submittedName>
</protein>
<evidence type="ECO:0000313" key="9">
    <source>
        <dbReference type="EMBL" id="UQN14126.1"/>
    </source>
</evidence>
<keyword evidence="5 7" id="KW-1133">Transmembrane helix</keyword>
<keyword evidence="6 7" id="KW-0472">Membrane</keyword>
<comment type="subcellular location">
    <subcellularLocation>
        <location evidence="1">Cell membrane</location>
        <topology evidence="1">Multi-pass membrane protein</topology>
    </subcellularLocation>
</comment>
<feature type="domain" description="ABC3 transporter permease C-terminal" evidence="8">
    <location>
        <begin position="701"/>
        <end position="818"/>
    </location>
</feature>
<gene>
    <name evidence="9" type="ORF">M3M28_08670</name>
</gene>
<keyword evidence="3" id="KW-1003">Cell membrane</keyword>
<accession>A0ABY4MXL6</accession>
<keyword evidence="4 7" id="KW-0812">Transmembrane</keyword>
<dbReference type="EMBL" id="CP097160">
    <property type="protein sequence ID" value="UQN14126.1"/>
    <property type="molecule type" value="Genomic_DNA"/>
</dbReference>
<evidence type="ECO:0000256" key="5">
    <source>
        <dbReference type="ARBA" id="ARBA00022989"/>
    </source>
</evidence>
<reference evidence="9" key="1">
    <citation type="submission" date="2022-05" db="EMBL/GenBank/DDBJ databases">
        <title>Complete genome sequence of toluene-degrading Gulosibacter sediminis strain ACHW.36C.</title>
        <authorList>
            <person name="Wai A.C."/>
            <person name="Lai G.K."/>
            <person name="Griffin S.D."/>
            <person name="Leung F.C."/>
        </authorList>
    </citation>
    <scope>NUCLEOTIDE SEQUENCE [LARGE SCALE GENOMIC DNA]</scope>
    <source>
        <strain evidence="9">ACHW.36C</strain>
    </source>
</reference>
<comment type="similarity">
    <text evidence="2">Belongs to the ABC-4 integral membrane protein family. LolC/E subfamily.</text>
</comment>
<name>A0ABY4MXL6_9MICO</name>
<dbReference type="PANTHER" id="PTHR30489">
    <property type="entry name" value="LIPOPROTEIN-RELEASING SYSTEM TRANSMEMBRANE PROTEIN LOLE"/>
    <property type="match status" value="1"/>
</dbReference>
<evidence type="ECO:0000256" key="1">
    <source>
        <dbReference type="ARBA" id="ARBA00004651"/>
    </source>
</evidence>
<evidence type="ECO:0000256" key="3">
    <source>
        <dbReference type="ARBA" id="ARBA00022475"/>
    </source>
</evidence>
<feature type="transmembrane region" description="Helical" evidence="7">
    <location>
        <begin position="785"/>
        <end position="807"/>
    </location>
</feature>
<evidence type="ECO:0000256" key="2">
    <source>
        <dbReference type="ARBA" id="ARBA00005236"/>
    </source>
</evidence>
<sequence>MSATMRLATQQIRRGPRRVVAIVLAALLSAMAIMATGTFITTMQQGLNVAVAAPYTNADVVIPSGDSEGVVDAVAEVPGIAAIEPSHTMYAQAQAGDRIHNINISSIADDGDLRWMTLTGGQWPVGTGEIAATQDDLDRFGIALGDSIEIFDGTGQSAKVRVVGLVETVGGTVAASTELYAAQDYFSVDDGSSSALVVRLPQGTSAADAIAAINERLVEVYGAEDAPEAVTVDEYTADLIDGLTGGTNALAVMFLLFVLIALLAASMVIRNTFQVLLAQRLRENGLLRLVGATGGQVQRTVLAEALLIGLVGALVGIAVGFGLGGVIAIVADMDGGGLVFPWFWAIAALIVTVGVTVFAAWAPAARLRSLAPIAALSEANAAGAERSRSSVVAWIFGVLITAFGALGLWAASALGNPLVLIGGGVVLAIGLIVLVPLLVRVVMPGIARLLSAFGPVAKLAGENLVRTSRRSGTIVLAISLGGSLILAMLTGVQSVNATLNARLDENYAFDALITARSDESLDAADLAPILESEGLESSALTSAVRLEADLEHPSSLAALLTLPSSTADALEHPLADGEVALSEWDAESLGATDGDTVTLTDASGATVDLTVVTDQLLDTLYNPNTGSTYGAVTESTLAEFDDVTADAGLWLFAADGKISELVDAVSAAQDTNSDLQLLGPIAEQQLYEQIVTLVVAFVLAMLGLTVVISVIGLASVVALAVAERRRELALLRALGMTRARVRTMVLIEAVSLALIGAVFSILIGVPMGISAVPAMIADGGTIAISLPWIGIGAVIGSAIVLGVIAGARPSWIASRIAPAQALARA</sequence>
<feature type="transmembrane region" description="Helical" evidence="7">
    <location>
        <begin position="418"/>
        <end position="439"/>
    </location>
</feature>
<evidence type="ECO:0000256" key="6">
    <source>
        <dbReference type="ARBA" id="ARBA00023136"/>
    </source>
</evidence>
<feature type="transmembrane region" description="Helical" evidence="7">
    <location>
        <begin position="305"/>
        <end position="330"/>
    </location>
</feature>
<evidence type="ECO:0000256" key="7">
    <source>
        <dbReference type="SAM" id="Phobius"/>
    </source>
</evidence>
<feature type="transmembrane region" description="Helical" evidence="7">
    <location>
        <begin position="391"/>
        <end position="412"/>
    </location>
</feature>
<evidence type="ECO:0000256" key="4">
    <source>
        <dbReference type="ARBA" id="ARBA00022692"/>
    </source>
</evidence>
<dbReference type="InterPro" id="IPR003838">
    <property type="entry name" value="ABC3_permease_C"/>
</dbReference>
<proteinExistence type="inferred from homology"/>
<dbReference type="PANTHER" id="PTHR30489:SF0">
    <property type="entry name" value="LIPOPROTEIN-RELEASING SYSTEM TRANSMEMBRANE PROTEIN LOLE"/>
    <property type="match status" value="1"/>
</dbReference>